<evidence type="ECO:0000256" key="5">
    <source>
        <dbReference type="SAM" id="MobiDB-lite"/>
    </source>
</evidence>
<dbReference type="InterPro" id="IPR003656">
    <property type="entry name" value="Znf_BED"/>
</dbReference>
<gene>
    <name evidence="7" type="ORF">C2845_PM06G28960</name>
</gene>
<dbReference type="PANTHER" id="PTHR46951">
    <property type="entry name" value="BED-TYPE DOMAIN-CONTAINING PROTEIN"/>
    <property type="match status" value="1"/>
</dbReference>
<dbReference type="PROSITE" id="PS50808">
    <property type="entry name" value="ZF_BED"/>
    <property type="match status" value="1"/>
</dbReference>
<organism evidence="7 8">
    <name type="scientific">Panicum miliaceum</name>
    <name type="common">Proso millet</name>
    <name type="synonym">Broomcorn millet</name>
    <dbReference type="NCBI Taxonomy" id="4540"/>
    <lineage>
        <taxon>Eukaryota</taxon>
        <taxon>Viridiplantae</taxon>
        <taxon>Streptophyta</taxon>
        <taxon>Embryophyta</taxon>
        <taxon>Tracheophyta</taxon>
        <taxon>Spermatophyta</taxon>
        <taxon>Magnoliopsida</taxon>
        <taxon>Liliopsida</taxon>
        <taxon>Poales</taxon>
        <taxon>Poaceae</taxon>
        <taxon>PACMAD clade</taxon>
        <taxon>Panicoideae</taxon>
        <taxon>Panicodae</taxon>
        <taxon>Paniceae</taxon>
        <taxon>Panicinae</taxon>
        <taxon>Panicum</taxon>
        <taxon>Panicum sect. Panicum</taxon>
    </lineage>
</organism>
<evidence type="ECO:0000256" key="3">
    <source>
        <dbReference type="ARBA" id="ARBA00022833"/>
    </source>
</evidence>
<evidence type="ECO:0000256" key="2">
    <source>
        <dbReference type="ARBA" id="ARBA00022771"/>
    </source>
</evidence>
<evidence type="ECO:0000256" key="4">
    <source>
        <dbReference type="PROSITE-ProRule" id="PRU00027"/>
    </source>
</evidence>
<evidence type="ECO:0000259" key="6">
    <source>
        <dbReference type="PROSITE" id="PS50808"/>
    </source>
</evidence>
<dbReference type="GO" id="GO:0008270">
    <property type="term" value="F:zinc ion binding"/>
    <property type="evidence" value="ECO:0007669"/>
    <property type="project" value="UniProtKB-KW"/>
</dbReference>
<keyword evidence="2 4" id="KW-0863">Zinc-finger</keyword>
<feature type="compositionally biased region" description="Low complexity" evidence="5">
    <location>
        <begin position="35"/>
        <end position="51"/>
    </location>
</feature>
<dbReference type="OrthoDB" id="692752at2759"/>
<comment type="caution">
    <text evidence="7">The sequence shown here is derived from an EMBL/GenBank/DDBJ whole genome shotgun (WGS) entry which is preliminary data.</text>
</comment>
<feature type="region of interest" description="Disordered" evidence="5">
    <location>
        <begin position="125"/>
        <end position="153"/>
    </location>
</feature>
<accession>A0A3L6R6S3</accession>
<feature type="domain" description="BED-type" evidence="6">
    <location>
        <begin position="53"/>
        <end position="111"/>
    </location>
</feature>
<keyword evidence="1" id="KW-0479">Metal-binding</keyword>
<evidence type="ECO:0000256" key="1">
    <source>
        <dbReference type="ARBA" id="ARBA00022723"/>
    </source>
</evidence>
<dbReference type="PANTHER" id="PTHR46951:SF2">
    <property type="entry name" value="BED-TYPE DOMAIN-CONTAINING PROTEIN"/>
    <property type="match status" value="1"/>
</dbReference>
<feature type="compositionally biased region" description="Basic and acidic residues" evidence="5">
    <location>
        <begin position="125"/>
        <end position="145"/>
    </location>
</feature>
<dbReference type="Proteomes" id="UP000275267">
    <property type="component" value="Unassembled WGS sequence"/>
</dbReference>
<proteinExistence type="predicted"/>
<evidence type="ECO:0000313" key="7">
    <source>
        <dbReference type="EMBL" id="RLM98213.1"/>
    </source>
</evidence>
<dbReference type="STRING" id="4540.A0A3L6R6S3"/>
<feature type="region of interest" description="Disordered" evidence="5">
    <location>
        <begin position="1"/>
        <end position="52"/>
    </location>
</feature>
<name>A0A3L6R6S3_PANMI</name>
<keyword evidence="3" id="KW-0862">Zinc</keyword>
<evidence type="ECO:0000313" key="8">
    <source>
        <dbReference type="Proteomes" id="UP000275267"/>
    </source>
</evidence>
<reference evidence="8" key="1">
    <citation type="journal article" date="2019" name="Nat. Commun.">
        <title>The genome of broomcorn millet.</title>
        <authorList>
            <person name="Zou C."/>
            <person name="Miki D."/>
            <person name="Li D."/>
            <person name="Tang Q."/>
            <person name="Xiao L."/>
            <person name="Rajput S."/>
            <person name="Deng P."/>
            <person name="Jia W."/>
            <person name="Huang R."/>
            <person name="Zhang M."/>
            <person name="Sun Y."/>
            <person name="Hu J."/>
            <person name="Fu X."/>
            <person name="Schnable P.S."/>
            <person name="Li F."/>
            <person name="Zhang H."/>
            <person name="Feng B."/>
            <person name="Zhu X."/>
            <person name="Liu R."/>
            <person name="Schnable J.C."/>
            <person name="Zhu J.-K."/>
            <person name="Zhang H."/>
        </authorList>
    </citation>
    <scope>NUCLEOTIDE SEQUENCE [LARGE SCALE GENOMIC DNA]</scope>
</reference>
<dbReference type="GO" id="GO:0003677">
    <property type="term" value="F:DNA binding"/>
    <property type="evidence" value="ECO:0007669"/>
    <property type="project" value="InterPro"/>
</dbReference>
<protein>
    <recommendedName>
        <fullName evidence="6">BED-type domain-containing protein</fullName>
    </recommendedName>
</protein>
<keyword evidence="8" id="KW-1185">Reference proteome</keyword>
<feature type="compositionally biased region" description="Polar residues" evidence="5">
    <location>
        <begin position="15"/>
        <end position="26"/>
    </location>
</feature>
<dbReference type="EMBL" id="PQIB02000009">
    <property type="protein sequence ID" value="RLM98213.1"/>
    <property type="molecule type" value="Genomic_DNA"/>
</dbReference>
<dbReference type="AlphaFoldDB" id="A0A3L6R6S3"/>
<sequence length="229" mass="25508">MEAAAAPAREDELTRTTTYGAMSQPEQRGGAHVNSSAASASVSQETSTQATINSDDPAWAHYFCPDVKKKRSLQCKYCNKTVNAGITRMKYHLANIGGNNVTKCKKVPADVKAEMAALLSKKIGEKEQKRKEQERVRETIDLDHSDGDEETSDDANEVMVLQPTRVSHSSTSRAVAGDVTIEKFYKASTIEESIQRGSNVSQKVQTKLTTQKREERRDRACEYIRQFFL</sequence>
<dbReference type="Pfam" id="PF02892">
    <property type="entry name" value="zf-BED"/>
    <property type="match status" value="1"/>
</dbReference>